<evidence type="ECO:0000256" key="6">
    <source>
        <dbReference type="SAM" id="SignalP"/>
    </source>
</evidence>
<feature type="chain" id="PRO_5011687072" evidence="6">
    <location>
        <begin position="33"/>
        <end position="336"/>
    </location>
</feature>
<sequence length="336" mass="35243">MTSPIPPRPTRRRRSVLAAGALLIGALTAATACSTASDSSDDSAKDTAKNAADAKSSGTPAASGTVLQVVAAENFWGSIAEQLGGDHVKVTSIITNPDADPHDYEPTAADARTMATARYAIVNGIGYDAWATKLVDANPSAQRSVLTVGDLVGIKDGGNPHRWYSPDDVHRVIERITADYKKADPADAAYFDSRKTDFENRTLGEYNSLISGIRTKYAGTPIGASESIVSPLADGLGLKMLTPYSFLSAISEGSDPTAKDKTTIDHQIAAGQIKVYVYNSQNATPDVQAQVKAAKAHGIPVATVTETLTPAGASFQQWQVAQLKGIEQALAKATGK</sequence>
<evidence type="ECO:0000313" key="8">
    <source>
        <dbReference type="Proteomes" id="UP000199323"/>
    </source>
</evidence>
<reference evidence="7 8" key="1">
    <citation type="submission" date="2016-10" db="EMBL/GenBank/DDBJ databases">
        <authorList>
            <person name="de Groot N.N."/>
        </authorList>
    </citation>
    <scope>NUCLEOTIDE SEQUENCE [LARGE SCALE GENOMIC DNA]</scope>
    <source>
        <strain evidence="7 8">CGMCC 4.3510</strain>
    </source>
</reference>
<dbReference type="InterPro" id="IPR006127">
    <property type="entry name" value="ZnuA-like"/>
</dbReference>
<accession>A0A1I2CHA1</accession>
<dbReference type="RefSeq" id="WP_093712984.1">
    <property type="nucleotide sequence ID" value="NZ_FONG01000004.1"/>
</dbReference>
<keyword evidence="4 6" id="KW-0732">Signal</keyword>
<feature type="signal peptide" evidence="6">
    <location>
        <begin position="1"/>
        <end position="32"/>
    </location>
</feature>
<keyword evidence="3" id="KW-0479">Metal-binding</keyword>
<dbReference type="Gene3D" id="3.40.50.1980">
    <property type="entry name" value="Nitrogenase molybdenum iron protein domain"/>
    <property type="match status" value="1"/>
</dbReference>
<dbReference type="OrthoDB" id="9810636at2"/>
<dbReference type="PANTHER" id="PTHR42953">
    <property type="entry name" value="HIGH-AFFINITY ZINC UPTAKE SYSTEM PROTEIN ZNUA-RELATED"/>
    <property type="match status" value="1"/>
</dbReference>
<dbReference type="SUPFAM" id="SSF53807">
    <property type="entry name" value="Helical backbone' metal receptor"/>
    <property type="match status" value="1"/>
</dbReference>
<dbReference type="GO" id="GO:0030313">
    <property type="term" value="C:cell envelope"/>
    <property type="evidence" value="ECO:0007669"/>
    <property type="project" value="UniProtKB-SubCell"/>
</dbReference>
<dbReference type="STRING" id="380248.SAMN05216251_104331"/>
<protein>
    <submittedName>
        <fullName evidence="7">Zinc/manganese transport system substrate-binding protein</fullName>
    </submittedName>
</protein>
<evidence type="ECO:0000313" key="7">
    <source>
        <dbReference type="EMBL" id="SFE67727.1"/>
    </source>
</evidence>
<dbReference type="AlphaFoldDB" id="A0A1I2CHA1"/>
<comment type="subcellular location">
    <subcellularLocation>
        <location evidence="1">Cell envelope</location>
    </subcellularLocation>
</comment>
<keyword evidence="2" id="KW-0813">Transport</keyword>
<evidence type="ECO:0000256" key="1">
    <source>
        <dbReference type="ARBA" id="ARBA00004196"/>
    </source>
</evidence>
<evidence type="ECO:0000256" key="2">
    <source>
        <dbReference type="ARBA" id="ARBA00022448"/>
    </source>
</evidence>
<name>A0A1I2CHA1_9ACTN</name>
<dbReference type="Pfam" id="PF01297">
    <property type="entry name" value="ZnuA"/>
    <property type="match status" value="1"/>
</dbReference>
<dbReference type="GO" id="GO:0046872">
    <property type="term" value="F:metal ion binding"/>
    <property type="evidence" value="ECO:0007669"/>
    <property type="project" value="UniProtKB-KW"/>
</dbReference>
<keyword evidence="8" id="KW-1185">Reference proteome</keyword>
<proteinExistence type="predicted"/>
<evidence type="ECO:0000256" key="4">
    <source>
        <dbReference type="ARBA" id="ARBA00022729"/>
    </source>
</evidence>
<dbReference type="EMBL" id="FONG01000004">
    <property type="protein sequence ID" value="SFE67727.1"/>
    <property type="molecule type" value="Genomic_DNA"/>
</dbReference>
<gene>
    <name evidence="7" type="ORF">SAMN05216251_104331</name>
</gene>
<evidence type="ECO:0000256" key="5">
    <source>
        <dbReference type="SAM" id="MobiDB-lite"/>
    </source>
</evidence>
<dbReference type="GO" id="GO:0030001">
    <property type="term" value="P:metal ion transport"/>
    <property type="evidence" value="ECO:0007669"/>
    <property type="project" value="InterPro"/>
</dbReference>
<feature type="region of interest" description="Disordered" evidence="5">
    <location>
        <begin position="35"/>
        <end position="62"/>
    </location>
</feature>
<organism evidence="7 8">
    <name type="scientific">Actinacidiphila alni</name>
    <dbReference type="NCBI Taxonomy" id="380248"/>
    <lineage>
        <taxon>Bacteria</taxon>
        <taxon>Bacillati</taxon>
        <taxon>Actinomycetota</taxon>
        <taxon>Actinomycetes</taxon>
        <taxon>Kitasatosporales</taxon>
        <taxon>Streptomycetaceae</taxon>
        <taxon>Actinacidiphila</taxon>
    </lineage>
</organism>
<dbReference type="PANTHER" id="PTHR42953:SF1">
    <property type="entry name" value="METAL-BINDING PROTEIN HI_0362-RELATED"/>
    <property type="match status" value="1"/>
</dbReference>
<evidence type="ECO:0000256" key="3">
    <source>
        <dbReference type="ARBA" id="ARBA00022723"/>
    </source>
</evidence>
<dbReference type="Proteomes" id="UP000199323">
    <property type="component" value="Unassembled WGS sequence"/>
</dbReference>
<dbReference type="InterPro" id="IPR050492">
    <property type="entry name" value="Bact_metal-bind_prot9"/>
</dbReference>